<dbReference type="InterPro" id="IPR029063">
    <property type="entry name" value="SAM-dependent_MTases_sf"/>
</dbReference>
<evidence type="ECO:0000256" key="6">
    <source>
        <dbReference type="ARBA" id="ARBA00022691"/>
    </source>
</evidence>
<evidence type="ECO:0000256" key="2">
    <source>
        <dbReference type="ARBA" id="ARBA00007494"/>
    </source>
</evidence>
<feature type="region of interest" description="Disordered" evidence="11">
    <location>
        <begin position="844"/>
        <end position="890"/>
    </location>
</feature>
<feature type="region of interest" description="Disordered" evidence="11">
    <location>
        <begin position="1"/>
        <end position="31"/>
    </location>
</feature>
<evidence type="ECO:0000256" key="8">
    <source>
        <dbReference type="ARBA" id="ARBA00022884"/>
    </source>
</evidence>
<evidence type="ECO:0000256" key="7">
    <source>
        <dbReference type="ARBA" id="ARBA00022694"/>
    </source>
</evidence>
<dbReference type="EMBL" id="MNUE01000012">
    <property type="protein sequence ID" value="OJD36283.1"/>
    <property type="molecule type" value="Genomic_DNA"/>
</dbReference>
<keyword evidence="5 10" id="KW-0808">Transferase</keyword>
<dbReference type="PRINTS" id="PR02011">
    <property type="entry name" value="RCMTNCL1"/>
</dbReference>
<keyword evidence="4 10" id="KW-0489">Methyltransferase</keyword>
<dbReference type="InterPro" id="IPR023267">
    <property type="entry name" value="RCMT"/>
</dbReference>
<evidence type="ECO:0000256" key="10">
    <source>
        <dbReference type="PROSITE-ProRule" id="PRU01023"/>
    </source>
</evidence>
<dbReference type="GO" id="GO:0016428">
    <property type="term" value="F:tRNA (cytidine-5-)-methyltransferase activity"/>
    <property type="evidence" value="ECO:0007669"/>
    <property type="project" value="InterPro"/>
</dbReference>
<dbReference type="GO" id="GO:0005737">
    <property type="term" value="C:cytoplasm"/>
    <property type="evidence" value="ECO:0007669"/>
    <property type="project" value="TreeGrafter"/>
</dbReference>
<reference evidence="13 14" key="1">
    <citation type="submission" date="2016-10" db="EMBL/GenBank/DDBJ databases">
        <title>Proteomics and genomics reveal pathogen-plant mechanisms compatible with a hemibiotrophic lifestyle of Diplodia corticola.</title>
        <authorList>
            <person name="Fernandes I."/>
            <person name="De Jonge R."/>
            <person name="Van De Peer Y."/>
            <person name="Devreese B."/>
            <person name="Alves A."/>
            <person name="Esteves A.C."/>
        </authorList>
    </citation>
    <scope>NUCLEOTIDE SEQUENCE [LARGE SCALE GENOMIC DNA]</scope>
    <source>
        <strain evidence="13 14">CBS 112549</strain>
    </source>
</reference>
<accession>A0A1J9RUM0</accession>
<dbReference type="Pfam" id="PF25378">
    <property type="entry name" value="PUA_NSUN2"/>
    <property type="match status" value="1"/>
</dbReference>
<keyword evidence="6 10" id="KW-0949">S-adenosyl-L-methionine</keyword>
<dbReference type="InterPro" id="IPR057286">
    <property type="entry name" value="PUA_NSUN2"/>
</dbReference>
<dbReference type="InterPro" id="IPR023270">
    <property type="entry name" value="RCMT_NCL1"/>
</dbReference>
<keyword evidence="7" id="KW-0819">tRNA processing</keyword>
<feature type="binding site" evidence="10">
    <location>
        <position position="274"/>
    </location>
    <ligand>
        <name>S-adenosyl-L-methionine</name>
        <dbReference type="ChEBI" id="CHEBI:59789"/>
    </ligand>
</feature>
<dbReference type="SUPFAM" id="SSF53335">
    <property type="entry name" value="S-adenosyl-L-methionine-dependent methyltransferases"/>
    <property type="match status" value="1"/>
</dbReference>
<dbReference type="OrthoDB" id="6093671at2759"/>
<feature type="region of interest" description="Disordered" evidence="11">
    <location>
        <begin position="526"/>
        <end position="616"/>
    </location>
</feature>
<dbReference type="STRING" id="236234.A0A1J9RUM0"/>
<sequence length="890" mass="99305">MGRRGGRGGGRGRGRGGNRGGWAAGGGSRGDWKEVEKHNVSFEKYYNELGLVPEEEREQFWTALKKELPNSFRFTGSKGHALAVQQRLIDQYIPEITKVTFDGQKVEPPTQLEWFPEKLAWQMTTPKNVIRKFPPFASFQKFLVSETTVGNISRQEVVSMIPPLLIDIKPWHTVLDLCAAPGSKSAQLCEAVHAGEEARIRNVLRKLAPELGREISPDGAEVEAEKDQAGEDDLDLGRATGLLVCNDVDNRRAHMLVHQVKRLNSPNLVVTNHDATLFPSIRIPSEKGQPNKYLKFDRILADVPCSGDGTARKNPSVWKDWTAGNGLGLYITQQRILVRALQMLKVGGRVVYSTCSLNPIENEAVVASAIDRCGGMSKVRILDCSQELPGLKRVPGLKTWKVMDKQARMYSSFEEVAAKQSEPGEEALKKIVEGMFPPKSATNEEERIPLERCIRVYPHLQDTGGFFITVIEKKEEIRARPEYQASASGARTVPPAPITTLVNEIEQKTENGEKLEGLKSLEEVANTDGKVESAPIQGNDSAAARSNMPPASPTKRSLDDAETEDPAAKRTKVEVPPEHDEVPPAVSEREHKAEGSTTDLSKPERKRRDQPHEEPFKYLDPEHEVLGDIFSFYKISSKFPRDRFMVRNASGEPAKAVYYTSTLARDILQLNEGKGMKFVHCGVKMFMKQDAQGQDICRWRIQSEGLPIVEPWVGEERIVRLYKRDTLHKLLIEMFPKVAGDGWKELGEIGERVRDIGMGCCVLRVESSDAEDGFKDRLVLPLWRSLASLNLMLPKEERRAMLLRLYNDNSELIDHSKTYNKAKIEAEANGEDGGAMEVEVKDVPSVAPDEDAIMAEDRADATKQAEKDDTRETAEGDVVAREDDVVNTTV</sequence>
<feature type="active site" description="Nucleophile" evidence="10">
    <location>
        <position position="355"/>
    </location>
</feature>
<evidence type="ECO:0000256" key="11">
    <source>
        <dbReference type="SAM" id="MobiDB-lite"/>
    </source>
</evidence>
<organism evidence="13 14">
    <name type="scientific">Diplodia corticola</name>
    <dbReference type="NCBI Taxonomy" id="236234"/>
    <lineage>
        <taxon>Eukaryota</taxon>
        <taxon>Fungi</taxon>
        <taxon>Dikarya</taxon>
        <taxon>Ascomycota</taxon>
        <taxon>Pezizomycotina</taxon>
        <taxon>Dothideomycetes</taxon>
        <taxon>Dothideomycetes incertae sedis</taxon>
        <taxon>Botryosphaeriales</taxon>
        <taxon>Botryosphaeriaceae</taxon>
        <taxon>Diplodia</taxon>
    </lineage>
</organism>
<dbReference type="Proteomes" id="UP000183809">
    <property type="component" value="Unassembled WGS sequence"/>
</dbReference>
<dbReference type="GO" id="GO:0030488">
    <property type="term" value="P:tRNA methylation"/>
    <property type="evidence" value="ECO:0007669"/>
    <property type="project" value="UniProtKB-ARBA"/>
</dbReference>
<dbReference type="AlphaFoldDB" id="A0A1J9RUM0"/>
<dbReference type="InterPro" id="IPR018314">
    <property type="entry name" value="RsmB/NOL1/NOP2-like_CS"/>
</dbReference>
<dbReference type="GO" id="GO:0000049">
    <property type="term" value="F:tRNA binding"/>
    <property type="evidence" value="ECO:0007669"/>
    <property type="project" value="UniProtKB-KW"/>
</dbReference>
<dbReference type="PROSITE" id="PS51686">
    <property type="entry name" value="SAM_MT_RSMB_NOP"/>
    <property type="match status" value="1"/>
</dbReference>
<feature type="compositionally biased region" description="Basic and acidic residues" evidence="11">
    <location>
        <begin position="601"/>
        <end position="616"/>
    </location>
</feature>
<dbReference type="PROSITE" id="PS01153">
    <property type="entry name" value="NOL1_NOP2_SUN"/>
    <property type="match status" value="1"/>
</dbReference>
<name>A0A1J9RUM0_9PEZI</name>
<comment type="subcellular location">
    <subcellularLocation>
        <location evidence="1">Nucleus</location>
    </subcellularLocation>
</comment>
<proteinExistence type="inferred from homology"/>
<dbReference type="InterPro" id="IPR049560">
    <property type="entry name" value="MeTrfase_RsmB-F_NOP2_cat"/>
</dbReference>
<comment type="caution">
    <text evidence="13">The sequence shown here is derived from an EMBL/GenBank/DDBJ whole genome shotgun (WGS) entry which is preliminary data.</text>
</comment>
<evidence type="ECO:0000256" key="5">
    <source>
        <dbReference type="ARBA" id="ARBA00022679"/>
    </source>
</evidence>
<feature type="compositionally biased region" description="Basic residues" evidence="11">
    <location>
        <begin position="1"/>
        <end position="16"/>
    </location>
</feature>
<gene>
    <name evidence="13" type="ORF">BKCO1_12000187</name>
</gene>
<evidence type="ECO:0000256" key="9">
    <source>
        <dbReference type="ARBA" id="ARBA00023242"/>
    </source>
</evidence>
<protein>
    <submittedName>
        <fullName evidence="13">Methyltransferase</fullName>
    </submittedName>
</protein>
<feature type="binding site" evidence="10">
    <location>
        <position position="302"/>
    </location>
    <ligand>
        <name>S-adenosyl-L-methionine</name>
        <dbReference type="ChEBI" id="CHEBI:59789"/>
    </ligand>
</feature>
<dbReference type="Pfam" id="PF25376">
    <property type="entry name" value="Pre-PUA_NSUN2"/>
    <property type="match status" value="1"/>
</dbReference>
<keyword evidence="8 10" id="KW-0694">RNA-binding</keyword>
<feature type="binding site" evidence="10">
    <location>
        <position position="247"/>
    </location>
    <ligand>
        <name>S-adenosyl-L-methionine</name>
        <dbReference type="ChEBI" id="CHEBI:59789"/>
    </ligand>
</feature>
<evidence type="ECO:0000259" key="12">
    <source>
        <dbReference type="PROSITE" id="PS51686"/>
    </source>
</evidence>
<comment type="similarity">
    <text evidence="2 10">Belongs to the class I-like SAM-binding methyltransferase superfamily. RsmB/NOP family.</text>
</comment>
<evidence type="ECO:0000256" key="1">
    <source>
        <dbReference type="ARBA" id="ARBA00004123"/>
    </source>
</evidence>
<dbReference type="GeneID" id="31010944"/>
<feature type="compositionally biased region" description="Basic and acidic residues" evidence="11">
    <location>
        <begin position="855"/>
        <end position="884"/>
    </location>
</feature>
<dbReference type="PANTHER" id="PTHR22808:SF1">
    <property type="entry name" value="RNA CYTOSINE-C(5)-METHYLTRANSFERASE NSUN2-RELATED"/>
    <property type="match status" value="1"/>
</dbReference>
<evidence type="ECO:0000256" key="3">
    <source>
        <dbReference type="ARBA" id="ARBA00022555"/>
    </source>
</evidence>
<dbReference type="InterPro" id="IPR057285">
    <property type="entry name" value="Pre-PUA_NSUN2"/>
</dbReference>
<keyword evidence="14" id="KW-1185">Reference proteome</keyword>
<dbReference type="Pfam" id="PF01189">
    <property type="entry name" value="Methyltr_RsmB-F"/>
    <property type="match status" value="1"/>
</dbReference>
<evidence type="ECO:0000256" key="4">
    <source>
        <dbReference type="ARBA" id="ARBA00022603"/>
    </source>
</evidence>
<dbReference type="InterPro" id="IPR001678">
    <property type="entry name" value="MeTrfase_RsmB-F_NOP2_dom"/>
</dbReference>
<feature type="binding site" evidence="10">
    <location>
        <begin position="178"/>
        <end position="184"/>
    </location>
    <ligand>
        <name>S-adenosyl-L-methionine</name>
        <dbReference type="ChEBI" id="CHEBI:59789"/>
    </ligand>
</feature>
<feature type="compositionally biased region" description="Basic and acidic residues" evidence="11">
    <location>
        <begin position="566"/>
        <end position="594"/>
    </location>
</feature>
<evidence type="ECO:0000313" key="13">
    <source>
        <dbReference type="EMBL" id="OJD36283.1"/>
    </source>
</evidence>
<evidence type="ECO:0000313" key="14">
    <source>
        <dbReference type="Proteomes" id="UP000183809"/>
    </source>
</evidence>
<dbReference type="PRINTS" id="PR02008">
    <property type="entry name" value="RCMTFAMILY"/>
</dbReference>
<feature type="compositionally biased region" description="Gly residues" evidence="11">
    <location>
        <begin position="17"/>
        <end position="29"/>
    </location>
</feature>
<feature type="domain" description="SAM-dependent MTase RsmB/NOP-type" evidence="12">
    <location>
        <begin position="60"/>
        <end position="474"/>
    </location>
</feature>
<dbReference type="Gene3D" id="3.40.50.150">
    <property type="entry name" value="Vaccinia Virus protein VP39"/>
    <property type="match status" value="1"/>
</dbReference>
<keyword evidence="3" id="KW-0820">tRNA-binding</keyword>
<dbReference type="RefSeq" id="XP_020132543.1">
    <property type="nucleotide sequence ID" value="XM_020270685.1"/>
</dbReference>
<dbReference type="GO" id="GO:0005634">
    <property type="term" value="C:nucleus"/>
    <property type="evidence" value="ECO:0007669"/>
    <property type="project" value="UniProtKB-SubCell"/>
</dbReference>
<keyword evidence="9" id="KW-0539">Nucleus</keyword>
<dbReference type="PANTHER" id="PTHR22808">
    <property type="entry name" value="NCL1 YEAST -RELATED NOL1/NOP2/FMU SUN DOMAIN-CONTAINING"/>
    <property type="match status" value="1"/>
</dbReference>